<protein>
    <submittedName>
        <fullName evidence="2">Uncharacterized protein</fullName>
    </submittedName>
</protein>
<feature type="region of interest" description="Disordered" evidence="1">
    <location>
        <begin position="34"/>
        <end position="69"/>
    </location>
</feature>
<dbReference type="AlphaFoldDB" id="A0A310SD94"/>
<feature type="compositionally biased region" description="Basic and acidic residues" evidence="1">
    <location>
        <begin position="38"/>
        <end position="61"/>
    </location>
</feature>
<reference evidence="2 3" key="1">
    <citation type="submission" date="2015-07" db="EMBL/GenBank/DDBJ databases">
        <title>The genome of Eufriesea mexicana.</title>
        <authorList>
            <person name="Pan H."/>
            <person name="Kapheim K."/>
        </authorList>
    </citation>
    <scope>NUCLEOTIDE SEQUENCE [LARGE SCALE GENOMIC DNA]</scope>
    <source>
        <strain evidence="2">0111107269</strain>
        <tissue evidence="2">Whole body</tissue>
    </source>
</reference>
<gene>
    <name evidence="2" type="ORF">WN48_10787</name>
</gene>
<evidence type="ECO:0000313" key="2">
    <source>
        <dbReference type="EMBL" id="OAD46887.1"/>
    </source>
</evidence>
<name>A0A310SD94_9HYME</name>
<proteinExistence type="predicted"/>
<evidence type="ECO:0000313" key="3">
    <source>
        <dbReference type="Proteomes" id="UP000250275"/>
    </source>
</evidence>
<dbReference type="Proteomes" id="UP000250275">
    <property type="component" value="Unassembled WGS sequence"/>
</dbReference>
<accession>A0A310SD94</accession>
<dbReference type="EMBL" id="KQ843234">
    <property type="protein sequence ID" value="OAD46887.1"/>
    <property type="molecule type" value="Genomic_DNA"/>
</dbReference>
<keyword evidence="3" id="KW-1185">Reference proteome</keyword>
<sequence length="69" mass="8054">MPSRPDGSRVYSSSGIAYYVPRNRHAFRRKLAAGQPLARERTSEGAREEQQIESRGRERFGEAWQRFKQ</sequence>
<evidence type="ECO:0000256" key="1">
    <source>
        <dbReference type="SAM" id="MobiDB-lite"/>
    </source>
</evidence>
<organism evidence="2 3">
    <name type="scientific">Eufriesea mexicana</name>
    <dbReference type="NCBI Taxonomy" id="516756"/>
    <lineage>
        <taxon>Eukaryota</taxon>
        <taxon>Metazoa</taxon>
        <taxon>Ecdysozoa</taxon>
        <taxon>Arthropoda</taxon>
        <taxon>Hexapoda</taxon>
        <taxon>Insecta</taxon>
        <taxon>Pterygota</taxon>
        <taxon>Neoptera</taxon>
        <taxon>Endopterygota</taxon>
        <taxon>Hymenoptera</taxon>
        <taxon>Apocrita</taxon>
        <taxon>Aculeata</taxon>
        <taxon>Apoidea</taxon>
        <taxon>Anthophila</taxon>
        <taxon>Apidae</taxon>
        <taxon>Eufriesea</taxon>
    </lineage>
</organism>